<gene>
    <name evidence="2" type="ORF">AT746_13655</name>
</gene>
<proteinExistence type="predicted"/>
<dbReference type="EMBL" id="CP013650">
    <property type="protein sequence ID" value="ALS99199.1"/>
    <property type="molecule type" value="Genomic_DNA"/>
</dbReference>
<dbReference type="AlphaFoldDB" id="A0A0U3AYL4"/>
<dbReference type="Proteomes" id="UP000068447">
    <property type="component" value="Chromosome"/>
</dbReference>
<name>A0A0U3AYL4_9ALTE</name>
<evidence type="ECO:0000256" key="1">
    <source>
        <dbReference type="SAM" id="SignalP"/>
    </source>
</evidence>
<feature type="chain" id="PRO_5006836255" description="Lipid/polyisoprenoid-binding YceI-like domain-containing protein" evidence="1">
    <location>
        <begin position="27"/>
        <end position="167"/>
    </location>
</feature>
<keyword evidence="1" id="KW-0732">Signal</keyword>
<evidence type="ECO:0000313" key="3">
    <source>
        <dbReference type="Proteomes" id="UP000068447"/>
    </source>
</evidence>
<dbReference type="KEGG" id="lal:AT746_13655"/>
<feature type="signal peptide" evidence="1">
    <location>
        <begin position="1"/>
        <end position="26"/>
    </location>
</feature>
<evidence type="ECO:0008006" key="4">
    <source>
        <dbReference type="Google" id="ProtNLM"/>
    </source>
</evidence>
<reference evidence="2 3" key="1">
    <citation type="submission" date="2015-12" db="EMBL/GenBank/DDBJ databases">
        <title>Complete genome of Lacimicrobium alkaliphilum KCTC 32984.</title>
        <authorList>
            <person name="Kim S.-G."/>
            <person name="Lee Y.-J."/>
        </authorList>
    </citation>
    <scope>NUCLEOTIDE SEQUENCE [LARGE SCALE GENOMIC DNA]</scope>
    <source>
        <strain evidence="2 3">YelD216</strain>
    </source>
</reference>
<organism evidence="2 3">
    <name type="scientific">Lacimicrobium alkaliphilum</name>
    <dbReference type="NCBI Taxonomy" id="1526571"/>
    <lineage>
        <taxon>Bacteria</taxon>
        <taxon>Pseudomonadati</taxon>
        <taxon>Pseudomonadota</taxon>
        <taxon>Gammaproteobacteria</taxon>
        <taxon>Alteromonadales</taxon>
        <taxon>Alteromonadaceae</taxon>
        <taxon>Lacimicrobium</taxon>
    </lineage>
</organism>
<accession>A0A0U3AYL4</accession>
<sequence>MSINHFFKLLLGTTLTLSLIALSANANTLQGSLNGKQQSWHILQRDDMSTASYTELSPGMLTVTLQGHSEQRYAVKGTLSVNFTMMNGQMIGNPEVAYFPTKKFMQNYSNQDKPAHWELEIKQAKGDHMRFTGRYQGTLNYTGAPSEDKPESMDIDVHFDITATPQS</sequence>
<evidence type="ECO:0000313" key="2">
    <source>
        <dbReference type="EMBL" id="ALS99199.1"/>
    </source>
</evidence>
<dbReference type="STRING" id="1526571.AT746_13655"/>
<keyword evidence="3" id="KW-1185">Reference proteome</keyword>
<protein>
    <recommendedName>
        <fullName evidence="4">Lipid/polyisoprenoid-binding YceI-like domain-containing protein</fullName>
    </recommendedName>
</protein>